<dbReference type="GO" id="GO:0003993">
    <property type="term" value="F:acid phosphatase activity"/>
    <property type="evidence" value="ECO:0007669"/>
    <property type="project" value="InterPro"/>
</dbReference>
<proteinExistence type="predicted"/>
<dbReference type="Pfam" id="PF00149">
    <property type="entry name" value="Metallophos"/>
    <property type="match status" value="1"/>
</dbReference>
<dbReference type="PANTHER" id="PTHR22953:SF153">
    <property type="entry name" value="PURPLE ACID PHOSPHATASE"/>
    <property type="match status" value="1"/>
</dbReference>
<name>A0A385SHD5_9BACT</name>
<dbReference type="EMBL" id="CP032382">
    <property type="protein sequence ID" value="AYB29697.1"/>
    <property type="molecule type" value="Genomic_DNA"/>
</dbReference>
<keyword evidence="1 2" id="KW-0732">Signal</keyword>
<feature type="signal peptide" evidence="2">
    <location>
        <begin position="1"/>
        <end position="21"/>
    </location>
</feature>
<organism evidence="4 5">
    <name type="scientific">Chryseolinea soli</name>
    <dbReference type="NCBI Taxonomy" id="2321403"/>
    <lineage>
        <taxon>Bacteria</taxon>
        <taxon>Pseudomonadati</taxon>
        <taxon>Bacteroidota</taxon>
        <taxon>Cytophagia</taxon>
        <taxon>Cytophagales</taxon>
        <taxon>Fulvivirgaceae</taxon>
        <taxon>Chryseolinea</taxon>
    </lineage>
</organism>
<reference evidence="5" key="1">
    <citation type="submission" date="2018-09" db="EMBL/GenBank/DDBJ databases">
        <title>Chryseolinea sp. KIS68-18 isolated from soil.</title>
        <authorList>
            <person name="Weon H.-Y."/>
            <person name="Kwon S.-W."/>
            <person name="Lee S.A."/>
        </authorList>
    </citation>
    <scope>NUCLEOTIDE SEQUENCE [LARGE SCALE GENOMIC DNA]</scope>
    <source>
        <strain evidence="5">KIS68-18</strain>
    </source>
</reference>
<dbReference type="Gene3D" id="3.60.21.10">
    <property type="match status" value="1"/>
</dbReference>
<dbReference type="OrthoDB" id="9809781at2"/>
<keyword evidence="5" id="KW-1185">Reference proteome</keyword>
<protein>
    <submittedName>
        <fullName evidence="4">Metallophosphoesterase family protein</fullName>
    </submittedName>
</protein>
<evidence type="ECO:0000256" key="2">
    <source>
        <dbReference type="SAM" id="SignalP"/>
    </source>
</evidence>
<dbReference type="InterPro" id="IPR004843">
    <property type="entry name" value="Calcineurin-like_PHP"/>
</dbReference>
<evidence type="ECO:0000259" key="3">
    <source>
        <dbReference type="Pfam" id="PF00149"/>
    </source>
</evidence>
<feature type="domain" description="Calcineurin-like phosphoesterase" evidence="3">
    <location>
        <begin position="351"/>
        <end position="507"/>
    </location>
</feature>
<evidence type="ECO:0000256" key="1">
    <source>
        <dbReference type="ARBA" id="ARBA00022729"/>
    </source>
</evidence>
<dbReference type="KEGG" id="chk:D4L85_03465"/>
<sequence>MRRLIFLLAVAMMACGRHDTAAPVTYKSYSALFAPDDDVRRLQLVAEFNKWDAPSLPATETFDSSWTYMQGDPKEGLQAVCKKVEGTRVDLPHRLTLPNTPMWYSKMIDLHTPGVLTIRADDGAQLYINNKPLSRLHNNEFPVDTSGRLTLTIRVLNNAMAGGLRHVSFATREQYKIFNEQSALHIRRKRLMEKVRLLTVPVEGVFEKMENAIRQKDEASLRAAEETLSAYPYFTGPWLQWNDPQRMTVSLELDGDLPVELRLQLKGDRWQEPMIQKGKKVSFVLTNLLPDTAYSYTLTSGKTQSSVFTFRTPAPDRPFSFNVWADSQSGIDNFRQNVSNLSGYDDAFGVGAGDIVSNGATAEEWRMFFNVLGASSAERPYFLVPGNHDYDGYYDDLQPERYKHYLPQIPQNYFSWRYGPCAFIALDPNERFPIDIPSSSRQYQWFREQLESEQWKTATWHFVFLHQPPYSQGWAGYQGDETIRRLLEPVIESSSIDFVVAGHTHDYERLTKMYGRQQTTFLIVGGAGGSLEPEESSATPQMDTVLKVHHMGRFYVAGRSLRFEAIDISKKVVDSFLRTK</sequence>
<dbReference type="InterPro" id="IPR029052">
    <property type="entry name" value="Metallo-depent_PP-like"/>
</dbReference>
<gene>
    <name evidence="4" type="ORF">D4L85_03465</name>
</gene>
<dbReference type="PROSITE" id="PS51257">
    <property type="entry name" value="PROKAR_LIPOPROTEIN"/>
    <property type="match status" value="1"/>
</dbReference>
<dbReference type="Proteomes" id="UP000266183">
    <property type="component" value="Chromosome"/>
</dbReference>
<evidence type="ECO:0000313" key="4">
    <source>
        <dbReference type="EMBL" id="AYB29697.1"/>
    </source>
</evidence>
<feature type="chain" id="PRO_5017175672" evidence="2">
    <location>
        <begin position="22"/>
        <end position="580"/>
    </location>
</feature>
<dbReference type="SUPFAM" id="SSF56300">
    <property type="entry name" value="Metallo-dependent phosphatases"/>
    <property type="match status" value="1"/>
</dbReference>
<accession>A0A385SHD5</accession>
<dbReference type="InterPro" id="IPR039331">
    <property type="entry name" value="PAPs-like"/>
</dbReference>
<evidence type="ECO:0000313" key="5">
    <source>
        <dbReference type="Proteomes" id="UP000266183"/>
    </source>
</evidence>
<dbReference type="AlphaFoldDB" id="A0A385SHD5"/>
<dbReference type="RefSeq" id="WP_119753011.1">
    <property type="nucleotide sequence ID" value="NZ_CP032382.1"/>
</dbReference>
<dbReference type="PANTHER" id="PTHR22953">
    <property type="entry name" value="ACID PHOSPHATASE RELATED"/>
    <property type="match status" value="1"/>
</dbReference>